<name>A0A7D5KYB7_9EURY</name>
<evidence type="ECO:0000256" key="1">
    <source>
        <dbReference type="SAM" id="MobiDB-lite"/>
    </source>
</evidence>
<reference evidence="2 3" key="1">
    <citation type="submission" date="2020-07" db="EMBL/GenBank/DDBJ databases">
        <title>Gai3-2, isolated from salt lake.</title>
        <authorList>
            <person name="Cui H."/>
            <person name="Shi X."/>
        </authorList>
    </citation>
    <scope>NUCLEOTIDE SEQUENCE [LARGE SCALE GENOMIC DNA]</scope>
    <source>
        <strain evidence="2 3">Gai3-2</strain>
        <plasmid evidence="2 3">unnamed1</plasmid>
    </source>
</reference>
<dbReference type="KEGG" id="halg:HUG10_19220"/>
<dbReference type="EMBL" id="CP058530">
    <property type="protein sequence ID" value="QLG29738.1"/>
    <property type="molecule type" value="Genomic_DNA"/>
</dbReference>
<evidence type="ECO:0000313" key="2">
    <source>
        <dbReference type="EMBL" id="QLG29738.1"/>
    </source>
</evidence>
<dbReference type="Proteomes" id="UP000509750">
    <property type="component" value="Plasmid unnamed1"/>
</dbReference>
<proteinExistence type="predicted"/>
<geneLocation type="plasmid" evidence="2 3">
    <name>unnamed1</name>
</geneLocation>
<protein>
    <submittedName>
        <fullName evidence="2">Uncharacterized protein</fullName>
    </submittedName>
</protein>
<dbReference type="AlphaFoldDB" id="A0A7D5KYB7"/>
<evidence type="ECO:0000313" key="3">
    <source>
        <dbReference type="Proteomes" id="UP000509750"/>
    </source>
</evidence>
<dbReference type="GeneID" id="56031011"/>
<feature type="compositionally biased region" description="Acidic residues" evidence="1">
    <location>
        <begin position="29"/>
        <end position="46"/>
    </location>
</feature>
<organism evidence="2 3">
    <name type="scientific">Halorarum halophilum</name>
    <dbReference type="NCBI Taxonomy" id="2743090"/>
    <lineage>
        <taxon>Archaea</taxon>
        <taxon>Methanobacteriati</taxon>
        <taxon>Methanobacteriota</taxon>
        <taxon>Stenosarchaea group</taxon>
        <taxon>Halobacteria</taxon>
        <taxon>Halobacteriales</taxon>
        <taxon>Haloferacaceae</taxon>
        <taxon>Halorarum</taxon>
    </lineage>
</organism>
<dbReference type="RefSeq" id="WP_179171312.1">
    <property type="nucleotide sequence ID" value="NZ_CP058530.1"/>
</dbReference>
<keyword evidence="2" id="KW-0614">Plasmid</keyword>
<feature type="region of interest" description="Disordered" evidence="1">
    <location>
        <begin position="26"/>
        <end position="46"/>
    </location>
</feature>
<gene>
    <name evidence="2" type="ORF">HUG10_19220</name>
</gene>
<accession>A0A7D5KYB7</accession>
<sequence>MTRRKRLALAGIALVLLFLVARRRSGTEPADDGEEEEGETEVDVTV</sequence>
<keyword evidence="3" id="KW-1185">Reference proteome</keyword>